<proteinExistence type="predicted"/>
<comment type="caution">
    <text evidence="1">The sequence shown here is derived from an EMBL/GenBank/DDBJ whole genome shotgun (WGS) entry which is preliminary data.</text>
</comment>
<name>A0A9P6XLV8_9FUNG</name>
<dbReference type="Proteomes" id="UP000740926">
    <property type="component" value="Unassembled WGS sequence"/>
</dbReference>
<accession>A0A9P6XLV8</accession>
<dbReference type="AlphaFoldDB" id="A0A9P6XLV8"/>
<reference evidence="1 2" key="1">
    <citation type="journal article" date="2020" name="Microb. Genom.">
        <title>Genetic diversity of clinical and environmental Mucorales isolates obtained from an investigation of mucormycosis cases among solid organ transplant recipients.</title>
        <authorList>
            <person name="Nguyen M.H."/>
            <person name="Kaul D."/>
            <person name="Muto C."/>
            <person name="Cheng S.J."/>
            <person name="Richter R.A."/>
            <person name="Bruno V.M."/>
            <person name="Liu G."/>
            <person name="Beyhan S."/>
            <person name="Sundermann A.J."/>
            <person name="Mounaud S."/>
            <person name="Pasculle A.W."/>
            <person name="Nierman W.C."/>
            <person name="Driscoll E."/>
            <person name="Cumbie R."/>
            <person name="Clancy C.J."/>
            <person name="Dupont C.L."/>
        </authorList>
    </citation>
    <scope>NUCLEOTIDE SEQUENCE [LARGE SCALE GENOMIC DNA]</scope>
    <source>
        <strain evidence="1 2">GL24</strain>
    </source>
</reference>
<keyword evidence="2" id="KW-1185">Reference proteome</keyword>
<protein>
    <submittedName>
        <fullName evidence="1">Uncharacterized protein</fullName>
    </submittedName>
</protein>
<dbReference type="EMBL" id="JAANIU010019520">
    <property type="protein sequence ID" value="KAG1524387.1"/>
    <property type="molecule type" value="Genomic_DNA"/>
</dbReference>
<sequence>MRPSWIACAEEASAPLLVTVLRSMSVSIRPGAMPLTVTPRCADSRAIALVRPSTADLAAMYEALER</sequence>
<organism evidence="1 2">
    <name type="scientific">Rhizopus delemar</name>
    <dbReference type="NCBI Taxonomy" id="936053"/>
    <lineage>
        <taxon>Eukaryota</taxon>
        <taxon>Fungi</taxon>
        <taxon>Fungi incertae sedis</taxon>
        <taxon>Mucoromycota</taxon>
        <taxon>Mucoromycotina</taxon>
        <taxon>Mucoromycetes</taxon>
        <taxon>Mucorales</taxon>
        <taxon>Mucorineae</taxon>
        <taxon>Rhizopodaceae</taxon>
        <taxon>Rhizopus</taxon>
    </lineage>
</organism>
<gene>
    <name evidence="1" type="ORF">G6F50_018534</name>
</gene>
<evidence type="ECO:0000313" key="1">
    <source>
        <dbReference type="EMBL" id="KAG1524387.1"/>
    </source>
</evidence>
<evidence type="ECO:0000313" key="2">
    <source>
        <dbReference type="Proteomes" id="UP000740926"/>
    </source>
</evidence>